<feature type="transmembrane region" description="Helical" evidence="2">
    <location>
        <begin position="75"/>
        <end position="95"/>
    </location>
</feature>
<dbReference type="Pfam" id="PF01564">
    <property type="entry name" value="Spermine_synth"/>
    <property type="match status" value="1"/>
</dbReference>
<dbReference type="STRING" id="448.Lery_2777"/>
<dbReference type="CDD" id="cd02440">
    <property type="entry name" value="AdoMet_MTases"/>
    <property type="match status" value="1"/>
</dbReference>
<dbReference type="EMBL" id="LNYA01000034">
    <property type="protein sequence ID" value="KTC94610.1"/>
    <property type="molecule type" value="Genomic_DNA"/>
</dbReference>
<keyword evidence="2" id="KW-0812">Transmembrane</keyword>
<evidence type="ECO:0000313" key="4">
    <source>
        <dbReference type="Proteomes" id="UP000054773"/>
    </source>
</evidence>
<dbReference type="Proteomes" id="UP000054773">
    <property type="component" value="Unassembled WGS sequence"/>
</dbReference>
<proteinExistence type="predicted"/>
<name>A0A0W0TGA1_LEGER</name>
<dbReference type="NCBIfam" id="NF037959">
    <property type="entry name" value="MFS_SpdSyn"/>
    <property type="match status" value="1"/>
</dbReference>
<dbReference type="InterPro" id="IPR029063">
    <property type="entry name" value="SAM-dependent_MTases_sf"/>
</dbReference>
<feature type="transmembrane region" description="Helical" evidence="2">
    <location>
        <begin position="101"/>
        <end position="122"/>
    </location>
</feature>
<feature type="transmembrane region" description="Helical" evidence="2">
    <location>
        <begin position="170"/>
        <end position="187"/>
    </location>
</feature>
<dbReference type="SUPFAM" id="SSF53335">
    <property type="entry name" value="S-adenosyl-L-methionine-dependent methyltransferases"/>
    <property type="match status" value="1"/>
</dbReference>
<dbReference type="RefSeq" id="WP_058527851.1">
    <property type="nucleotide sequence ID" value="NZ_CAAAHY010000005.1"/>
</dbReference>
<feature type="transmembrane region" description="Helical" evidence="2">
    <location>
        <begin position="143"/>
        <end position="164"/>
    </location>
</feature>
<dbReference type="OrthoDB" id="9761985at2"/>
<feature type="transmembrane region" description="Helical" evidence="2">
    <location>
        <begin position="28"/>
        <end position="54"/>
    </location>
</feature>
<dbReference type="GO" id="GO:0010487">
    <property type="term" value="F:thermospermine synthase activity"/>
    <property type="evidence" value="ECO:0007669"/>
    <property type="project" value="TreeGrafter"/>
</dbReference>
<evidence type="ECO:0000256" key="2">
    <source>
        <dbReference type="SAM" id="Phobius"/>
    </source>
</evidence>
<keyword evidence="2" id="KW-0472">Membrane</keyword>
<dbReference type="PANTHER" id="PTHR43317:SF1">
    <property type="entry name" value="THERMOSPERMINE SYNTHASE ACAULIS5"/>
    <property type="match status" value="1"/>
</dbReference>
<reference evidence="3 4" key="1">
    <citation type="submission" date="2015-11" db="EMBL/GenBank/DDBJ databases">
        <title>Genomic analysis of 38 Legionella species identifies large and diverse effector repertoires.</title>
        <authorList>
            <person name="Burstein D."/>
            <person name="Amaro F."/>
            <person name="Zusman T."/>
            <person name="Lifshitz Z."/>
            <person name="Cohen O."/>
            <person name="Gilbert J.A."/>
            <person name="Pupko T."/>
            <person name="Shuman H.A."/>
            <person name="Segal G."/>
        </authorList>
    </citation>
    <scope>NUCLEOTIDE SEQUENCE [LARGE SCALE GENOMIC DNA]</scope>
    <source>
        <strain evidence="3 4">SE-32A-C8</strain>
    </source>
</reference>
<keyword evidence="2" id="KW-1133">Transmembrane helix</keyword>
<accession>A0A0W0TGA1</accession>
<dbReference type="Gene3D" id="3.40.50.150">
    <property type="entry name" value="Vaccinia Virus protein VP39"/>
    <property type="match status" value="1"/>
</dbReference>
<sequence length="453" mass="51221">MLHTLLAILLLEGFVTISVEILTIRQLLPFFGGSVVITSIIIGVFLLFLALGYWRGGMHPNDFYKKLSRNFMVSFIWIGIGLNYSFIGSFFHWTINQLSLPFLASLTLYLLLILAPVVFWLGQTIPLTTNLFNQEQRVSRISGKALFLSTLGSFSGALVTSLLLFQFAGVAWTVVVNCALLFLLIILLKPQSGLSLSTLIVLGLILYFIKLLNVNYEKQFFKLTNNYGNYEIITTQQARLLRINLSGSSMITHKKEGFAYIEFIRHFLFNQLHLQHKKILVIGAGGFSLTAAGAKTNDVTYVDIDPQIKDLAEQHFLESKINGRFIGQDARRYLHETQEQFDVIVSDAYSHQQNIPASLLTADYFAQLSSHLKPSGLLVVNIIANPLFKNTFSKRVHNTILSIFPFCNIIPLDWSTLSNVIYICPMQTQERVIYSDNLTGSTFDFYRQLQSSQ</sequence>
<dbReference type="PANTHER" id="PTHR43317">
    <property type="entry name" value="THERMOSPERMINE SYNTHASE ACAULIS5"/>
    <property type="match status" value="1"/>
</dbReference>
<protein>
    <submittedName>
        <fullName evidence="3">Spermidine synthase</fullName>
    </submittedName>
</protein>
<dbReference type="GO" id="GO:0006596">
    <property type="term" value="P:polyamine biosynthetic process"/>
    <property type="evidence" value="ECO:0007669"/>
    <property type="project" value="UniProtKB-KW"/>
</dbReference>
<feature type="transmembrane region" description="Helical" evidence="2">
    <location>
        <begin position="194"/>
        <end position="212"/>
    </location>
</feature>
<comment type="caution">
    <text evidence="3">The sequence shown here is derived from an EMBL/GenBank/DDBJ whole genome shotgun (WGS) entry which is preliminary data.</text>
</comment>
<evidence type="ECO:0000313" key="3">
    <source>
        <dbReference type="EMBL" id="KTC94610.1"/>
    </source>
</evidence>
<evidence type="ECO:0000256" key="1">
    <source>
        <dbReference type="ARBA" id="ARBA00023115"/>
    </source>
</evidence>
<gene>
    <name evidence="3" type="ORF">Lery_2777</name>
</gene>
<keyword evidence="4" id="KW-1185">Reference proteome</keyword>
<dbReference type="PATRIC" id="fig|448.7.peg.2917"/>
<dbReference type="AlphaFoldDB" id="A0A0W0TGA1"/>
<organism evidence="3 4">
    <name type="scientific">Legionella erythra</name>
    <dbReference type="NCBI Taxonomy" id="448"/>
    <lineage>
        <taxon>Bacteria</taxon>
        <taxon>Pseudomonadati</taxon>
        <taxon>Pseudomonadota</taxon>
        <taxon>Gammaproteobacteria</taxon>
        <taxon>Legionellales</taxon>
        <taxon>Legionellaceae</taxon>
        <taxon>Legionella</taxon>
    </lineage>
</organism>
<keyword evidence="1" id="KW-0620">Polyamine biosynthesis</keyword>